<evidence type="ECO:0000256" key="4">
    <source>
        <dbReference type="ARBA" id="ARBA00022857"/>
    </source>
</evidence>
<protein>
    <recommendedName>
        <fullName evidence="9">enoyl-[acyl-carrier-protein] reductase</fullName>
        <ecNumber evidence="9">1.3.1.104</ecNumber>
    </recommendedName>
</protein>
<evidence type="ECO:0000313" key="12">
    <source>
        <dbReference type="EMBL" id="AWI09098.1"/>
    </source>
</evidence>
<evidence type="ECO:0000256" key="10">
    <source>
        <dbReference type="ARBA" id="ARBA00048843"/>
    </source>
</evidence>
<dbReference type="EMBL" id="CP023004">
    <property type="protein sequence ID" value="AWI09098.1"/>
    <property type="molecule type" value="Genomic_DNA"/>
</dbReference>
<dbReference type="OrthoDB" id="9787435at2"/>
<accession>A0A2U8E2J5</accession>
<dbReference type="EC" id="1.3.1.104" evidence="9"/>
<keyword evidence="7" id="KW-0443">Lipid metabolism</keyword>
<dbReference type="InterPro" id="IPR011032">
    <property type="entry name" value="GroES-like_sf"/>
</dbReference>
<dbReference type="Gene3D" id="3.40.50.720">
    <property type="entry name" value="NAD(P)-binding Rossmann-like Domain"/>
    <property type="match status" value="1"/>
</dbReference>
<dbReference type="Pfam" id="PF00107">
    <property type="entry name" value="ADH_zinc_N"/>
    <property type="match status" value="1"/>
</dbReference>
<dbReference type="GO" id="GO:0141148">
    <property type="term" value="F:enoyl-[acyl-carrier-protein] reductase (NADPH) activity"/>
    <property type="evidence" value="ECO:0007669"/>
    <property type="project" value="UniProtKB-EC"/>
</dbReference>
<dbReference type="AlphaFoldDB" id="A0A2U8E2J5"/>
<reference evidence="12 13" key="1">
    <citation type="journal article" date="2018" name="Syst. Appl. Microbiol.">
        <title>Ereboglobus luteus gen. nov. sp. nov. from cockroach guts, and new insights into the oxygen relationship of the genera Opitutus and Didymococcus (Verrucomicrobia: Opitutaceae).</title>
        <authorList>
            <person name="Tegtmeier D."/>
            <person name="Belitz A."/>
            <person name="Radek R."/>
            <person name="Heimerl T."/>
            <person name="Brune A."/>
        </authorList>
    </citation>
    <scope>NUCLEOTIDE SEQUENCE [LARGE SCALE GENOMIC DNA]</scope>
    <source>
        <strain evidence="12 13">Ho45</strain>
    </source>
</reference>
<comment type="catalytic activity">
    <reaction evidence="10">
        <text>a 2,3-saturated acyl-[ACP] + NADP(+) = a (2E)-enoyl-[ACP] + NADPH + H(+)</text>
        <dbReference type="Rhea" id="RHEA:22564"/>
        <dbReference type="Rhea" id="RHEA-COMP:9925"/>
        <dbReference type="Rhea" id="RHEA-COMP:9926"/>
        <dbReference type="ChEBI" id="CHEBI:15378"/>
        <dbReference type="ChEBI" id="CHEBI:57783"/>
        <dbReference type="ChEBI" id="CHEBI:58349"/>
        <dbReference type="ChEBI" id="CHEBI:78784"/>
        <dbReference type="ChEBI" id="CHEBI:78785"/>
        <dbReference type="EC" id="1.3.1.104"/>
    </reaction>
</comment>
<proteinExistence type="inferred from homology"/>
<keyword evidence="13" id="KW-1185">Reference proteome</keyword>
<dbReference type="PANTHER" id="PTHR43981:SF2">
    <property type="entry name" value="ENOYL-[ACYL-CARRIER-PROTEIN] REDUCTASE, MITOCHONDRIAL"/>
    <property type="match status" value="1"/>
</dbReference>
<gene>
    <name evidence="12" type="ORF">CKA38_07475</name>
</gene>
<dbReference type="GO" id="GO:0006633">
    <property type="term" value="P:fatty acid biosynthetic process"/>
    <property type="evidence" value="ECO:0007669"/>
    <property type="project" value="UniProtKB-KW"/>
</dbReference>
<dbReference type="CDD" id="cd08290">
    <property type="entry name" value="ETR"/>
    <property type="match status" value="1"/>
</dbReference>
<evidence type="ECO:0000256" key="2">
    <source>
        <dbReference type="ARBA" id="ARBA00022516"/>
    </source>
</evidence>
<keyword evidence="4" id="KW-0521">NADP</keyword>
<dbReference type="Gene3D" id="3.90.180.10">
    <property type="entry name" value="Medium-chain alcohol dehydrogenases, catalytic domain"/>
    <property type="match status" value="1"/>
</dbReference>
<dbReference type="InterPro" id="IPR013149">
    <property type="entry name" value="ADH-like_C"/>
</dbReference>
<dbReference type="PANTHER" id="PTHR43981">
    <property type="entry name" value="ENOYL-[ACYL-CARRIER-PROTEIN] REDUCTASE, MITOCHONDRIAL"/>
    <property type="match status" value="1"/>
</dbReference>
<evidence type="ECO:0000256" key="9">
    <source>
        <dbReference type="ARBA" id="ARBA00038963"/>
    </source>
</evidence>
<dbReference type="InterPro" id="IPR020843">
    <property type="entry name" value="ER"/>
</dbReference>
<dbReference type="SMART" id="SM00829">
    <property type="entry name" value="PKS_ER"/>
    <property type="match status" value="1"/>
</dbReference>
<evidence type="ECO:0000256" key="1">
    <source>
        <dbReference type="ARBA" id="ARBA00010371"/>
    </source>
</evidence>
<name>A0A2U8E2J5_9BACT</name>
<dbReference type="Pfam" id="PF08240">
    <property type="entry name" value="ADH_N"/>
    <property type="match status" value="1"/>
</dbReference>
<dbReference type="Proteomes" id="UP000244896">
    <property type="component" value="Chromosome"/>
</dbReference>
<feature type="domain" description="Enoyl reductase (ER)" evidence="11">
    <location>
        <begin position="21"/>
        <end position="336"/>
    </location>
</feature>
<evidence type="ECO:0000259" key="11">
    <source>
        <dbReference type="SMART" id="SM00829"/>
    </source>
</evidence>
<keyword evidence="6" id="KW-0560">Oxidoreductase</keyword>
<keyword evidence="3" id="KW-0276">Fatty acid metabolism</keyword>
<evidence type="ECO:0000256" key="8">
    <source>
        <dbReference type="ARBA" id="ARBA00023160"/>
    </source>
</evidence>
<comment type="similarity">
    <text evidence="1">Belongs to the zinc-containing alcohol dehydrogenase family. Quinone oxidoreductase subfamily.</text>
</comment>
<dbReference type="InterPro" id="IPR036291">
    <property type="entry name" value="NAD(P)-bd_dom_sf"/>
</dbReference>
<evidence type="ECO:0000256" key="5">
    <source>
        <dbReference type="ARBA" id="ARBA00022946"/>
    </source>
</evidence>
<evidence type="ECO:0000256" key="3">
    <source>
        <dbReference type="ARBA" id="ARBA00022832"/>
    </source>
</evidence>
<dbReference type="KEGG" id="elut:CKA38_07475"/>
<keyword evidence="5" id="KW-0809">Transit peptide</keyword>
<dbReference type="InterPro" id="IPR051034">
    <property type="entry name" value="Mito_Enoyl-ACP_Reductase"/>
</dbReference>
<evidence type="ECO:0000256" key="7">
    <source>
        <dbReference type="ARBA" id="ARBA00023098"/>
    </source>
</evidence>
<evidence type="ECO:0000256" key="6">
    <source>
        <dbReference type="ARBA" id="ARBA00023002"/>
    </source>
</evidence>
<organism evidence="12 13">
    <name type="scientific">Ereboglobus luteus</name>
    <dbReference type="NCBI Taxonomy" id="1796921"/>
    <lineage>
        <taxon>Bacteria</taxon>
        <taxon>Pseudomonadati</taxon>
        <taxon>Verrucomicrobiota</taxon>
        <taxon>Opitutia</taxon>
        <taxon>Opitutales</taxon>
        <taxon>Opitutaceae</taxon>
        <taxon>Ereboglobus</taxon>
    </lineage>
</organism>
<sequence length="341" mass="36390">MTTNYTIPTTPNAVRYHATGKPDEVLKYEAVSDDAREPAAGEVLVLMETAVIHPSDLGMIGGTYGRLRALPAVAGREGVGRVAKLGADVTKFKIGDRVRMPEDAGVWREAIVARADDLMSVPADLPAEQAAMAFINPPTAWLLLHEFADLKPGDWIIQNASNSAVGECVIQLAHALGLRTACLVRSPEKHEAKLRAMGADVVVADDDKALKAVMPQLGGAAPRLALNSIGGMSAITLTRSLGQDGQLVTFGGMTGDAIRFPTREFIFKNVALRGFWMDRWARSAKPGALQAVFDAVYARLRDGSLKMAVDSVYPINQYAEALARAGGYGRNGKVLLRGPGA</sequence>
<keyword evidence="2" id="KW-0444">Lipid biosynthesis</keyword>
<keyword evidence="8" id="KW-0275">Fatty acid biosynthesis</keyword>
<dbReference type="SUPFAM" id="SSF50129">
    <property type="entry name" value="GroES-like"/>
    <property type="match status" value="1"/>
</dbReference>
<dbReference type="RefSeq" id="WP_108824911.1">
    <property type="nucleotide sequence ID" value="NZ_CP023004.1"/>
</dbReference>
<evidence type="ECO:0000313" key="13">
    <source>
        <dbReference type="Proteomes" id="UP000244896"/>
    </source>
</evidence>
<dbReference type="SUPFAM" id="SSF51735">
    <property type="entry name" value="NAD(P)-binding Rossmann-fold domains"/>
    <property type="match status" value="1"/>
</dbReference>
<dbReference type="InterPro" id="IPR013154">
    <property type="entry name" value="ADH-like_N"/>
</dbReference>